<reference evidence="2" key="1">
    <citation type="submission" date="2022-04" db="EMBL/GenBank/DDBJ databases">
        <title>Whole genome sequence of Sphaerotilus sp. FB-5.</title>
        <authorList>
            <person name="Takeda M."/>
            <person name="Narihara S."/>
            <person name="Akimoto M."/>
            <person name="Akimoto R."/>
            <person name="Nishiyashiki S."/>
            <person name="Murakami T."/>
        </authorList>
    </citation>
    <scope>NUCLEOTIDE SEQUENCE</scope>
    <source>
        <strain evidence="2">FB-5</strain>
    </source>
</reference>
<keyword evidence="3" id="KW-1185">Reference proteome</keyword>
<organism evidence="2 3">
    <name type="scientific">Sphaerotilus microaerophilus</name>
    <dbReference type="NCBI Taxonomy" id="2914710"/>
    <lineage>
        <taxon>Bacteria</taxon>
        <taxon>Pseudomonadati</taxon>
        <taxon>Pseudomonadota</taxon>
        <taxon>Betaproteobacteria</taxon>
        <taxon>Burkholderiales</taxon>
        <taxon>Sphaerotilaceae</taxon>
        <taxon>Sphaerotilus</taxon>
    </lineage>
</organism>
<evidence type="ECO:0000313" key="3">
    <source>
        <dbReference type="Proteomes" id="UP001057498"/>
    </source>
</evidence>
<dbReference type="Pfam" id="PF12770">
    <property type="entry name" value="CHAT"/>
    <property type="match status" value="1"/>
</dbReference>
<accession>A0ABN6PNY7</accession>
<evidence type="ECO:0000259" key="1">
    <source>
        <dbReference type="Pfam" id="PF12770"/>
    </source>
</evidence>
<dbReference type="RefSeq" id="WP_251969608.1">
    <property type="nucleotide sequence ID" value="NZ_AP025730.1"/>
</dbReference>
<protein>
    <recommendedName>
        <fullName evidence="1">CHAT domain-containing protein</fullName>
    </recommendedName>
</protein>
<evidence type="ECO:0000313" key="2">
    <source>
        <dbReference type="EMBL" id="BDI06323.1"/>
    </source>
</evidence>
<proteinExistence type="predicted"/>
<dbReference type="EMBL" id="AP025730">
    <property type="protein sequence ID" value="BDI06323.1"/>
    <property type="molecule type" value="Genomic_DNA"/>
</dbReference>
<dbReference type="Proteomes" id="UP001057498">
    <property type="component" value="Chromosome"/>
</dbReference>
<dbReference type="InterPro" id="IPR024983">
    <property type="entry name" value="CHAT_dom"/>
</dbReference>
<sequence length="221" mass="23909">MSAQHDLPCAAFEVHSAASRFTNTTLLRGAQATRERVLAALPQAWLVHFCCHGDAYTDNPLASALHLAANRPLTLASLLDTRLERCRLVMLSACETAVIGTQLIDETISLQSALLQAGAAAAIATAWAVYDTSAALLVARFYAEWRGPDAHPPHRALQLAQQWLRDSTNDEKLEWLERNAPAAELAPLLRDELRQAVREAGAGGRSHAALLHWAGFAYAGA</sequence>
<feature type="domain" description="CHAT" evidence="1">
    <location>
        <begin position="6"/>
        <end position="220"/>
    </location>
</feature>
<name>A0ABN6PNY7_9BURK</name>
<gene>
    <name evidence="2" type="ORF">CATMQ487_32930</name>
</gene>